<keyword evidence="5" id="KW-1185">Reference proteome</keyword>
<dbReference type="Proteomes" id="UP000332515">
    <property type="component" value="Unassembled WGS sequence"/>
</dbReference>
<dbReference type="SUPFAM" id="SSF51338">
    <property type="entry name" value="Composite domain of metallo-dependent hydrolases"/>
    <property type="match status" value="1"/>
</dbReference>
<reference evidence="4 5" key="1">
    <citation type="submission" date="2019-09" db="EMBL/GenBank/DDBJ databases">
        <title>Segnochrobactrum spirostomi gen. nov., sp. nov., isolated from the ciliate Spirostomum cf. yagiui and description of a novel family, Segnochrobactraceae fam. nov. within the order Rhizobiales of the class Alphaproteobacteria.</title>
        <authorList>
            <person name="Akter S."/>
            <person name="Shazib S.U.A."/>
            <person name="Shin M.K."/>
        </authorList>
    </citation>
    <scope>NUCLEOTIDE SEQUENCE [LARGE SCALE GENOMIC DNA]</scope>
    <source>
        <strain evidence="4 5">Sp-1</strain>
    </source>
</reference>
<dbReference type="PANTHER" id="PTHR43794:SF11">
    <property type="entry name" value="AMIDOHYDROLASE-RELATED DOMAIN-CONTAINING PROTEIN"/>
    <property type="match status" value="1"/>
</dbReference>
<comment type="similarity">
    <text evidence="1">Belongs to the metallo-dependent hydrolases superfamily. ATZ/TRZ family.</text>
</comment>
<organism evidence="4 5">
    <name type="scientific">Segnochrobactrum spirostomi</name>
    <dbReference type="NCBI Taxonomy" id="2608987"/>
    <lineage>
        <taxon>Bacteria</taxon>
        <taxon>Pseudomonadati</taxon>
        <taxon>Pseudomonadota</taxon>
        <taxon>Alphaproteobacteria</taxon>
        <taxon>Hyphomicrobiales</taxon>
        <taxon>Segnochrobactraceae</taxon>
        <taxon>Segnochrobactrum</taxon>
    </lineage>
</organism>
<evidence type="ECO:0000313" key="4">
    <source>
        <dbReference type="EMBL" id="MQT14783.1"/>
    </source>
</evidence>
<dbReference type="Gene3D" id="3.20.20.140">
    <property type="entry name" value="Metal-dependent hydrolases"/>
    <property type="match status" value="1"/>
</dbReference>
<dbReference type="SUPFAM" id="SSF51556">
    <property type="entry name" value="Metallo-dependent hydrolases"/>
    <property type="match status" value="1"/>
</dbReference>
<dbReference type="AlphaFoldDB" id="A0A6A7Y671"/>
<evidence type="ECO:0000313" key="5">
    <source>
        <dbReference type="Proteomes" id="UP000332515"/>
    </source>
</evidence>
<dbReference type="Gene3D" id="2.30.40.10">
    <property type="entry name" value="Urease, subunit C, domain 1"/>
    <property type="match status" value="1"/>
</dbReference>
<evidence type="ECO:0000256" key="1">
    <source>
        <dbReference type="ARBA" id="ARBA00006745"/>
    </source>
</evidence>
<proteinExistence type="inferred from homology"/>
<dbReference type="NCBIfam" id="NF006056">
    <property type="entry name" value="PRK08204.1"/>
    <property type="match status" value="1"/>
</dbReference>
<dbReference type="InterPro" id="IPR006680">
    <property type="entry name" value="Amidohydro-rel"/>
</dbReference>
<keyword evidence="2 4" id="KW-0378">Hydrolase</keyword>
<dbReference type="GO" id="GO:0016810">
    <property type="term" value="F:hydrolase activity, acting on carbon-nitrogen (but not peptide) bonds"/>
    <property type="evidence" value="ECO:0007669"/>
    <property type="project" value="InterPro"/>
</dbReference>
<dbReference type="InterPro" id="IPR032466">
    <property type="entry name" value="Metal_Hydrolase"/>
</dbReference>
<dbReference type="EMBL" id="VWNA01000002">
    <property type="protein sequence ID" value="MQT14783.1"/>
    <property type="molecule type" value="Genomic_DNA"/>
</dbReference>
<feature type="domain" description="Amidohydrolase-related" evidence="3">
    <location>
        <begin position="54"/>
        <end position="410"/>
    </location>
</feature>
<sequence>MSTTLIKNATIISMDPKVGELRKGDILIKDDKFADIGPSVSATADETIDATGMIAVPGFVDTHRHTWQSLLRSTGADWTLAQYFAGVRGVMGDLYTPDDMYVANLLGSLEALDAGITTLYDWSHNNNTPDHSDAAVKGLKDAGLRAVFGYGNSNQEWFPVSDKRTNFDDVARVRKTHFASDDGLVTMSFAARGPQFATLDVTEEDFRKARELGLKITVHVGDGLWGMSKPLVQLNERGLLADDTTYVHCTTLHDEDFRLMADTGGKASISPELELHMGHGFPATLKLMEVGIRPSISIDIVTTVAGDMFSAMRALLAGTRSVVNDLALKEKRGVDPLPLMTRDVLEFATLRGAEASGVGDKTGSLTVGKQADLVLIDTNRLNMFPINHAPGAVVEAAHVGNIDSVFVAGQARKRHGKLIGVDLADLRRKVDTARDGLFERAGVPTDGSWLPRPYEAHEESEF</sequence>
<evidence type="ECO:0000256" key="2">
    <source>
        <dbReference type="ARBA" id="ARBA00022801"/>
    </source>
</evidence>
<name>A0A6A7Y671_9HYPH</name>
<accession>A0A6A7Y671</accession>
<gene>
    <name evidence="4" type="ORF">F0357_19405</name>
</gene>
<dbReference type="RefSeq" id="WP_153488052.1">
    <property type="nucleotide sequence ID" value="NZ_VWNA01000002.1"/>
</dbReference>
<comment type="caution">
    <text evidence="4">The sequence shown here is derived from an EMBL/GenBank/DDBJ whole genome shotgun (WGS) entry which is preliminary data.</text>
</comment>
<dbReference type="InterPro" id="IPR050287">
    <property type="entry name" value="MTA/SAH_deaminase"/>
</dbReference>
<evidence type="ECO:0000259" key="3">
    <source>
        <dbReference type="Pfam" id="PF01979"/>
    </source>
</evidence>
<dbReference type="Pfam" id="PF01979">
    <property type="entry name" value="Amidohydro_1"/>
    <property type="match status" value="1"/>
</dbReference>
<dbReference type="PANTHER" id="PTHR43794">
    <property type="entry name" value="AMINOHYDROLASE SSNA-RELATED"/>
    <property type="match status" value="1"/>
</dbReference>
<dbReference type="InterPro" id="IPR011059">
    <property type="entry name" value="Metal-dep_hydrolase_composite"/>
</dbReference>
<protein>
    <submittedName>
        <fullName evidence="4">Amidohydrolase family protein</fullName>
    </submittedName>
</protein>